<evidence type="ECO:0000313" key="1">
    <source>
        <dbReference type="EMBL" id="PBK78424.1"/>
    </source>
</evidence>
<protein>
    <submittedName>
        <fullName evidence="1">Uncharacterized protein</fullName>
    </submittedName>
</protein>
<dbReference type="AlphaFoldDB" id="A0A2H3CAR9"/>
<accession>A0A2H3CAR9</accession>
<keyword evidence="2" id="KW-1185">Reference proteome</keyword>
<sequence length="155" mass="17423">MIDIEVSDCLSAGPRKYYIIERKNDELGIAIFCNSPRRAIAPGKCCQPCDSWREYGGNVRALGDSEALDLDDKSESSWWSIDVKGSPDRRPLRGWRVTCTRARVRNDAIIGRSAGYGCRGKFVDQAHILRPARKILFRARTTTVKTFDVDGEALK</sequence>
<name>A0A2H3CAR9_9AGAR</name>
<dbReference type="Proteomes" id="UP000218334">
    <property type="component" value="Unassembled WGS sequence"/>
</dbReference>
<evidence type="ECO:0000313" key="2">
    <source>
        <dbReference type="Proteomes" id="UP000218334"/>
    </source>
</evidence>
<dbReference type="EMBL" id="KZ293415">
    <property type="protein sequence ID" value="PBK78424.1"/>
    <property type="molecule type" value="Genomic_DNA"/>
</dbReference>
<organism evidence="1 2">
    <name type="scientific">Armillaria solidipes</name>
    <dbReference type="NCBI Taxonomy" id="1076256"/>
    <lineage>
        <taxon>Eukaryota</taxon>
        <taxon>Fungi</taxon>
        <taxon>Dikarya</taxon>
        <taxon>Basidiomycota</taxon>
        <taxon>Agaricomycotina</taxon>
        <taxon>Agaricomycetes</taxon>
        <taxon>Agaricomycetidae</taxon>
        <taxon>Agaricales</taxon>
        <taxon>Marasmiineae</taxon>
        <taxon>Physalacriaceae</taxon>
        <taxon>Armillaria</taxon>
    </lineage>
</organism>
<gene>
    <name evidence="1" type="ORF">ARMSODRAFT_968551</name>
</gene>
<reference evidence="2" key="1">
    <citation type="journal article" date="2017" name="Nat. Ecol. Evol.">
        <title>Genome expansion and lineage-specific genetic innovations in the forest pathogenic fungi Armillaria.</title>
        <authorList>
            <person name="Sipos G."/>
            <person name="Prasanna A.N."/>
            <person name="Walter M.C."/>
            <person name="O'Connor E."/>
            <person name="Balint B."/>
            <person name="Krizsan K."/>
            <person name="Kiss B."/>
            <person name="Hess J."/>
            <person name="Varga T."/>
            <person name="Slot J."/>
            <person name="Riley R."/>
            <person name="Boka B."/>
            <person name="Rigling D."/>
            <person name="Barry K."/>
            <person name="Lee J."/>
            <person name="Mihaltcheva S."/>
            <person name="LaButti K."/>
            <person name="Lipzen A."/>
            <person name="Waldron R."/>
            <person name="Moloney N.M."/>
            <person name="Sperisen C."/>
            <person name="Kredics L."/>
            <person name="Vagvoelgyi C."/>
            <person name="Patrignani A."/>
            <person name="Fitzpatrick D."/>
            <person name="Nagy I."/>
            <person name="Doyle S."/>
            <person name="Anderson J.B."/>
            <person name="Grigoriev I.V."/>
            <person name="Gueldener U."/>
            <person name="Muensterkoetter M."/>
            <person name="Nagy L.G."/>
        </authorList>
    </citation>
    <scope>NUCLEOTIDE SEQUENCE [LARGE SCALE GENOMIC DNA]</scope>
    <source>
        <strain evidence="2">28-4</strain>
    </source>
</reference>
<proteinExistence type="predicted"/>